<evidence type="ECO:0000256" key="1">
    <source>
        <dbReference type="ARBA" id="ARBA00000900"/>
    </source>
</evidence>
<dbReference type="InterPro" id="IPR058678">
    <property type="entry name" value="ARM_PUB"/>
</dbReference>
<dbReference type="Gene3D" id="1.25.10.10">
    <property type="entry name" value="Leucine-rich Repeat Variant"/>
    <property type="match status" value="1"/>
</dbReference>
<accession>A0A3P6ACI9</accession>
<keyword evidence="4 7" id="KW-0808">Transferase</keyword>
<evidence type="ECO:0000313" key="10">
    <source>
        <dbReference type="EMBL" id="VDC82018.1"/>
    </source>
</evidence>
<dbReference type="PANTHER" id="PTHR22849:SF113">
    <property type="entry name" value="U-BOX DOMAIN-CONTAINING PROTEIN 29"/>
    <property type="match status" value="1"/>
</dbReference>
<dbReference type="SUPFAM" id="SSF48371">
    <property type="entry name" value="ARM repeat"/>
    <property type="match status" value="1"/>
</dbReference>
<dbReference type="SMART" id="SM00504">
    <property type="entry name" value="Ubox"/>
    <property type="match status" value="1"/>
</dbReference>
<dbReference type="PANTHER" id="PTHR22849">
    <property type="entry name" value="WDSAM1 PROTEIN"/>
    <property type="match status" value="1"/>
</dbReference>
<evidence type="ECO:0000256" key="7">
    <source>
        <dbReference type="RuleBase" id="RU369093"/>
    </source>
</evidence>
<dbReference type="UniPathway" id="UPA00143"/>
<dbReference type="InterPro" id="IPR003613">
    <property type="entry name" value="Ubox_domain"/>
</dbReference>
<dbReference type="GO" id="GO:0061630">
    <property type="term" value="F:ubiquitin protein ligase activity"/>
    <property type="evidence" value="ECO:0007669"/>
    <property type="project" value="UniProtKB-UniRule"/>
</dbReference>
<proteinExistence type="predicted"/>
<keyword evidence="6 7" id="KW-0833">Ubl conjugation pathway</keyword>
<evidence type="ECO:0000256" key="5">
    <source>
        <dbReference type="ARBA" id="ARBA00022737"/>
    </source>
</evidence>
<dbReference type="FunFam" id="3.30.40.10:FF:000502">
    <property type="entry name" value="RING-type E3 ubiquitin transferase"/>
    <property type="match status" value="1"/>
</dbReference>
<gene>
    <name evidence="10" type="ORF">BRAA03T13236Z</name>
    <name evidence="9" type="ORF">BRAPAZ1V2_A03P41090.2</name>
</gene>
<dbReference type="InterPro" id="IPR045185">
    <property type="entry name" value="PUB22/23/24-like"/>
</dbReference>
<evidence type="ECO:0000259" key="8">
    <source>
        <dbReference type="PROSITE" id="PS51698"/>
    </source>
</evidence>
<dbReference type="InterPro" id="IPR045210">
    <property type="entry name" value="RING-Ubox_PUB"/>
</dbReference>
<dbReference type="InterPro" id="IPR016024">
    <property type="entry name" value="ARM-type_fold"/>
</dbReference>
<dbReference type="Pfam" id="PF04564">
    <property type="entry name" value="U-box"/>
    <property type="match status" value="1"/>
</dbReference>
<dbReference type="InterPro" id="IPR013083">
    <property type="entry name" value="Znf_RING/FYVE/PHD"/>
</dbReference>
<sequence length="424" mass="47030">MGRDETETYITVPSLFRCPISLDVMRSPVSLCTGVTYDRASIQRWLDGGNNTCPATMQILRTKEFVPNLTLQRLIKAWSDSVGRRAGVSPPRGVLTVEEVNESLRRLSLEKDDEIRLENLSRIVRFAKDSEANREFLWKRKDFAAMLVHIIAAVDGGTRATAKIKLGLLAIMILDTIIKGGKERDRERLSKLMLTDVGGCLTALLLAIQRGNLETKIESVRVLEMISFDQKSKEIISEREGIVPELIKSISSETDPSLMEASLSFLITISASKRVRSKLVAEKTITKIKDILLTETTSVAVTEKSLKLLETLSSNREGRSEICGGDGGRCVEGVVRKLLKVSATATEHAVTILWCLCYVFREDKRAEETVVRCNGVTKLLVVIQSSCSPVVRQMAKDLIKVLKVNTSASVLSAYETNTTHITPF</sequence>
<dbReference type="EC" id="2.3.2.27" evidence="7"/>
<keyword evidence="5" id="KW-0677">Repeat</keyword>
<organism evidence="10">
    <name type="scientific">Brassica campestris</name>
    <name type="common">Field mustard</name>
    <dbReference type="NCBI Taxonomy" id="3711"/>
    <lineage>
        <taxon>Eukaryota</taxon>
        <taxon>Viridiplantae</taxon>
        <taxon>Streptophyta</taxon>
        <taxon>Embryophyta</taxon>
        <taxon>Tracheophyta</taxon>
        <taxon>Spermatophyta</taxon>
        <taxon>Magnoliopsida</taxon>
        <taxon>eudicotyledons</taxon>
        <taxon>Gunneridae</taxon>
        <taxon>Pentapetalae</taxon>
        <taxon>rosids</taxon>
        <taxon>malvids</taxon>
        <taxon>Brassicales</taxon>
        <taxon>Brassicaceae</taxon>
        <taxon>Brassiceae</taxon>
        <taxon>Brassica</taxon>
    </lineage>
</organism>
<comment type="catalytic activity">
    <reaction evidence="1 7">
        <text>S-ubiquitinyl-[E2 ubiquitin-conjugating enzyme]-L-cysteine + [acceptor protein]-L-lysine = [E2 ubiquitin-conjugating enzyme]-L-cysteine + N(6)-ubiquitinyl-[acceptor protein]-L-lysine.</text>
        <dbReference type="EC" id="2.3.2.27"/>
    </reaction>
</comment>
<dbReference type="GO" id="GO:0016567">
    <property type="term" value="P:protein ubiquitination"/>
    <property type="evidence" value="ECO:0007669"/>
    <property type="project" value="UniProtKB-UniRule"/>
</dbReference>
<comment type="function">
    <text evidence="2 7">Functions as an E3 ubiquitin ligase.</text>
</comment>
<dbReference type="EMBL" id="LR031572">
    <property type="protein sequence ID" value="VDC82018.1"/>
    <property type="molecule type" value="Genomic_DNA"/>
</dbReference>
<dbReference type="PROSITE" id="PS51698">
    <property type="entry name" value="U_BOX"/>
    <property type="match status" value="1"/>
</dbReference>
<dbReference type="Pfam" id="PF25598">
    <property type="entry name" value="ARM_PUB"/>
    <property type="match status" value="1"/>
</dbReference>
<dbReference type="Gene3D" id="3.30.40.10">
    <property type="entry name" value="Zinc/RING finger domain, C3HC4 (zinc finger)"/>
    <property type="match status" value="1"/>
</dbReference>
<dbReference type="InterPro" id="IPR011989">
    <property type="entry name" value="ARM-like"/>
</dbReference>
<reference evidence="10" key="1">
    <citation type="submission" date="2018-11" db="EMBL/GenBank/DDBJ databases">
        <authorList>
            <consortium name="Genoscope - CEA"/>
            <person name="William W."/>
        </authorList>
    </citation>
    <scope>NUCLEOTIDE SEQUENCE</scope>
</reference>
<evidence type="ECO:0000256" key="4">
    <source>
        <dbReference type="ARBA" id="ARBA00022679"/>
    </source>
</evidence>
<evidence type="ECO:0000256" key="2">
    <source>
        <dbReference type="ARBA" id="ARBA00003861"/>
    </source>
</evidence>
<feature type="domain" description="U-box" evidence="8">
    <location>
        <begin position="11"/>
        <end position="85"/>
    </location>
</feature>
<evidence type="ECO:0000313" key="9">
    <source>
        <dbReference type="EMBL" id="CAG7882766.1"/>
    </source>
</evidence>
<name>A0A3P6ACI9_BRACM</name>
<evidence type="ECO:0000256" key="6">
    <source>
        <dbReference type="ARBA" id="ARBA00022786"/>
    </source>
</evidence>
<dbReference type="AlphaFoldDB" id="A0A3P6ACI9"/>
<dbReference type="SUPFAM" id="SSF57850">
    <property type="entry name" value="RING/U-box"/>
    <property type="match status" value="1"/>
</dbReference>
<dbReference type="EMBL" id="LS974619">
    <property type="protein sequence ID" value="CAG7882766.1"/>
    <property type="molecule type" value="Genomic_DNA"/>
</dbReference>
<protein>
    <recommendedName>
        <fullName evidence="7 8">U-box domain-containing protein</fullName>
        <ecNumber evidence="7">2.3.2.27</ecNumber>
    </recommendedName>
    <alternativeName>
        <fullName evidence="7">RING-type E3 ubiquitin transferase PUB</fullName>
    </alternativeName>
</protein>
<comment type="pathway">
    <text evidence="3 7">Protein modification; protein ubiquitination.</text>
</comment>
<dbReference type="CDD" id="cd16664">
    <property type="entry name" value="RING-Ubox_PUB"/>
    <property type="match status" value="1"/>
</dbReference>
<dbReference type="Proteomes" id="UP000694005">
    <property type="component" value="Chromosome A03"/>
</dbReference>
<evidence type="ECO:0000256" key="3">
    <source>
        <dbReference type="ARBA" id="ARBA00004906"/>
    </source>
</evidence>
<dbReference type="Gramene" id="A03p41090.2_BraZ1">
    <property type="protein sequence ID" value="A03p41090.2_BraZ1.CDS.1"/>
    <property type="gene ID" value="A03g41090.2_BraZ1"/>
</dbReference>